<proteinExistence type="predicted"/>
<dbReference type="InParanoid" id="A0A1Y2FS78"/>
<evidence type="ECO:0000313" key="3">
    <source>
        <dbReference type="Proteomes" id="UP000193467"/>
    </source>
</evidence>
<feature type="signal peptide" evidence="1">
    <location>
        <begin position="1"/>
        <end position="19"/>
    </location>
</feature>
<keyword evidence="1" id="KW-0732">Signal</keyword>
<name>A0A1Y2FS78_9BASI</name>
<dbReference type="Proteomes" id="UP000193467">
    <property type="component" value="Unassembled WGS sequence"/>
</dbReference>
<dbReference type="OrthoDB" id="2954648at2759"/>
<protein>
    <submittedName>
        <fullName evidence="2">Uncharacterized protein</fullName>
    </submittedName>
</protein>
<keyword evidence="3" id="KW-1185">Reference proteome</keyword>
<sequence>MQLTLASLLSLVALASASATVTPLCCPKGTTKGTQVNTHVFNATVSDINAIIGQFQVSDWQGLTQIAKSGKDNTRGSTRSVSYGPFTLVEELLAFKSSTQHQTQDFFLNNGPIAVSPDYSITNYQEHLALSVVTANKKAPKSEIDWTVDFCFTGDASNSANVAALFDGAHSGAFANIEELLA</sequence>
<evidence type="ECO:0000313" key="2">
    <source>
        <dbReference type="EMBL" id="ORY86036.1"/>
    </source>
</evidence>
<evidence type="ECO:0000256" key="1">
    <source>
        <dbReference type="SAM" id="SignalP"/>
    </source>
</evidence>
<accession>A0A1Y2FS78</accession>
<feature type="chain" id="PRO_5012508398" evidence="1">
    <location>
        <begin position="20"/>
        <end position="182"/>
    </location>
</feature>
<reference evidence="2 3" key="1">
    <citation type="submission" date="2016-07" db="EMBL/GenBank/DDBJ databases">
        <title>Pervasive Adenine N6-methylation of Active Genes in Fungi.</title>
        <authorList>
            <consortium name="DOE Joint Genome Institute"/>
            <person name="Mondo S.J."/>
            <person name="Dannebaum R.O."/>
            <person name="Kuo R.C."/>
            <person name="Labutti K."/>
            <person name="Haridas S."/>
            <person name="Kuo A."/>
            <person name="Salamov A."/>
            <person name="Ahrendt S.R."/>
            <person name="Lipzen A."/>
            <person name="Sullivan W."/>
            <person name="Andreopoulos W.B."/>
            <person name="Clum A."/>
            <person name="Lindquist E."/>
            <person name="Daum C."/>
            <person name="Ramamoorthy G.K."/>
            <person name="Gryganskyi A."/>
            <person name="Culley D."/>
            <person name="Magnuson J.K."/>
            <person name="James T.Y."/>
            <person name="O'Malley M.A."/>
            <person name="Stajich J.E."/>
            <person name="Spatafora J.W."/>
            <person name="Visel A."/>
            <person name="Grigoriev I.V."/>
        </authorList>
    </citation>
    <scope>NUCLEOTIDE SEQUENCE [LARGE SCALE GENOMIC DNA]</scope>
    <source>
        <strain evidence="2 3">62-1032</strain>
    </source>
</reference>
<dbReference type="AlphaFoldDB" id="A0A1Y2FS78"/>
<comment type="caution">
    <text evidence="2">The sequence shown here is derived from an EMBL/GenBank/DDBJ whole genome shotgun (WGS) entry which is preliminary data.</text>
</comment>
<gene>
    <name evidence="2" type="ORF">BCR35DRAFT_351589</name>
</gene>
<dbReference type="EMBL" id="MCGR01000015">
    <property type="protein sequence ID" value="ORY86036.1"/>
    <property type="molecule type" value="Genomic_DNA"/>
</dbReference>
<organism evidence="2 3">
    <name type="scientific">Leucosporidium creatinivorum</name>
    <dbReference type="NCBI Taxonomy" id="106004"/>
    <lineage>
        <taxon>Eukaryota</taxon>
        <taxon>Fungi</taxon>
        <taxon>Dikarya</taxon>
        <taxon>Basidiomycota</taxon>
        <taxon>Pucciniomycotina</taxon>
        <taxon>Microbotryomycetes</taxon>
        <taxon>Leucosporidiales</taxon>
        <taxon>Leucosporidium</taxon>
    </lineage>
</organism>